<accession>A0A5B0WPS8</accession>
<evidence type="ECO:0000256" key="11">
    <source>
        <dbReference type="SAM" id="MobiDB-lite"/>
    </source>
</evidence>
<dbReference type="SUPFAM" id="SSF54523">
    <property type="entry name" value="Pili subunits"/>
    <property type="match status" value="1"/>
</dbReference>
<organism evidence="14 15">
    <name type="scientific">Pseudohalioglobus sediminis</name>
    <dbReference type="NCBI Taxonomy" id="2606449"/>
    <lineage>
        <taxon>Bacteria</taxon>
        <taxon>Pseudomonadati</taxon>
        <taxon>Pseudomonadota</taxon>
        <taxon>Gammaproteobacteria</taxon>
        <taxon>Cellvibrionales</taxon>
        <taxon>Halieaceae</taxon>
        <taxon>Pseudohalioglobus</taxon>
    </lineage>
</organism>
<evidence type="ECO:0000313" key="14">
    <source>
        <dbReference type="EMBL" id="KAA1188557.1"/>
    </source>
</evidence>
<evidence type="ECO:0000259" key="13">
    <source>
        <dbReference type="Pfam" id="PF12019"/>
    </source>
</evidence>
<evidence type="ECO:0000256" key="1">
    <source>
        <dbReference type="ARBA" id="ARBA00004377"/>
    </source>
</evidence>
<comment type="similarity">
    <text evidence="9">Belongs to the GSP H family.</text>
</comment>
<dbReference type="InterPro" id="IPR022346">
    <property type="entry name" value="T2SS_GspH"/>
</dbReference>
<dbReference type="EMBL" id="VTUX01000010">
    <property type="protein sequence ID" value="KAA1188557.1"/>
    <property type="molecule type" value="Genomic_DNA"/>
</dbReference>
<dbReference type="AlphaFoldDB" id="A0A5B0WPS8"/>
<gene>
    <name evidence="14" type="ORF">F0M18_18515</name>
</gene>
<evidence type="ECO:0000256" key="7">
    <source>
        <dbReference type="ARBA" id="ARBA00022989"/>
    </source>
</evidence>
<feature type="region of interest" description="Disordered" evidence="11">
    <location>
        <begin position="176"/>
        <end position="200"/>
    </location>
</feature>
<evidence type="ECO:0000256" key="2">
    <source>
        <dbReference type="ARBA" id="ARBA00021549"/>
    </source>
</evidence>
<evidence type="ECO:0000256" key="10">
    <source>
        <dbReference type="ARBA" id="ARBA00030775"/>
    </source>
</evidence>
<reference evidence="14 15" key="1">
    <citation type="submission" date="2019-09" db="EMBL/GenBank/DDBJ databases">
        <authorList>
            <person name="Chen X.-Y."/>
        </authorList>
    </citation>
    <scope>NUCLEOTIDE SEQUENCE [LARGE SCALE GENOMIC DNA]</scope>
    <source>
        <strain evidence="14 15">NY5</strain>
    </source>
</reference>
<dbReference type="NCBIfam" id="TIGR02532">
    <property type="entry name" value="IV_pilin_GFxxxE"/>
    <property type="match status" value="1"/>
</dbReference>
<evidence type="ECO:0000256" key="8">
    <source>
        <dbReference type="ARBA" id="ARBA00023136"/>
    </source>
</evidence>
<evidence type="ECO:0000256" key="6">
    <source>
        <dbReference type="ARBA" id="ARBA00022692"/>
    </source>
</evidence>
<keyword evidence="7 12" id="KW-1133">Transmembrane helix</keyword>
<dbReference type="Pfam" id="PF12019">
    <property type="entry name" value="GspH"/>
    <property type="match status" value="1"/>
</dbReference>
<dbReference type="InterPro" id="IPR045584">
    <property type="entry name" value="Pilin-like"/>
</dbReference>
<sequence>MKIRQQGRAHSAKTFGRGFTMVELMVVIAVLGAIMVLAVPAYQTLILNNRMLTEVYALRATLSNARSEAMARRAPVVVCPTLNGETCEDTNNWLPGYMSFVDTNGDTAPDPNDPDEEVFQFEPRQVQSDILFDNAANLVRFTPRGTALGSQGTFTFCDDRGATEARALILNPVGSVRGAEDTDSPEDGIVNDAGGTNVGC</sequence>
<keyword evidence="3" id="KW-1003">Cell membrane</keyword>
<keyword evidence="4" id="KW-0488">Methylation</keyword>
<dbReference type="GO" id="GO:0005886">
    <property type="term" value="C:plasma membrane"/>
    <property type="evidence" value="ECO:0007669"/>
    <property type="project" value="UniProtKB-SubCell"/>
</dbReference>
<dbReference type="Pfam" id="PF07963">
    <property type="entry name" value="N_methyl"/>
    <property type="match status" value="1"/>
</dbReference>
<evidence type="ECO:0000256" key="4">
    <source>
        <dbReference type="ARBA" id="ARBA00022481"/>
    </source>
</evidence>
<keyword evidence="8 12" id="KW-0472">Membrane</keyword>
<dbReference type="Gene3D" id="3.55.40.10">
    <property type="entry name" value="minor pseudopilin epsh domain"/>
    <property type="match status" value="1"/>
</dbReference>
<evidence type="ECO:0000256" key="5">
    <source>
        <dbReference type="ARBA" id="ARBA00022519"/>
    </source>
</evidence>
<dbReference type="InterPro" id="IPR012902">
    <property type="entry name" value="N_methyl_site"/>
</dbReference>
<evidence type="ECO:0000256" key="3">
    <source>
        <dbReference type="ARBA" id="ARBA00022475"/>
    </source>
</evidence>
<keyword evidence="6 12" id="KW-0812">Transmembrane</keyword>
<proteinExistence type="inferred from homology"/>
<dbReference type="GO" id="GO:0015627">
    <property type="term" value="C:type II protein secretion system complex"/>
    <property type="evidence" value="ECO:0007669"/>
    <property type="project" value="InterPro"/>
</dbReference>
<evidence type="ECO:0000313" key="15">
    <source>
        <dbReference type="Proteomes" id="UP000323708"/>
    </source>
</evidence>
<name>A0A5B0WPS8_9GAMM</name>
<dbReference type="Proteomes" id="UP000323708">
    <property type="component" value="Unassembled WGS sequence"/>
</dbReference>
<dbReference type="GO" id="GO:0015628">
    <property type="term" value="P:protein secretion by the type II secretion system"/>
    <property type="evidence" value="ECO:0007669"/>
    <property type="project" value="InterPro"/>
</dbReference>
<evidence type="ECO:0000256" key="9">
    <source>
        <dbReference type="ARBA" id="ARBA00025772"/>
    </source>
</evidence>
<comment type="caution">
    <text evidence="14">The sequence shown here is derived from an EMBL/GenBank/DDBJ whole genome shotgun (WGS) entry which is preliminary data.</text>
</comment>
<comment type="subcellular location">
    <subcellularLocation>
        <location evidence="1">Cell inner membrane</location>
        <topology evidence="1">Single-pass membrane protein</topology>
    </subcellularLocation>
</comment>
<feature type="domain" description="General secretion pathway GspH" evidence="13">
    <location>
        <begin position="57"/>
        <end position="174"/>
    </location>
</feature>
<evidence type="ECO:0000256" key="12">
    <source>
        <dbReference type="SAM" id="Phobius"/>
    </source>
</evidence>
<feature type="transmembrane region" description="Helical" evidence="12">
    <location>
        <begin position="21"/>
        <end position="42"/>
    </location>
</feature>
<protein>
    <recommendedName>
        <fullName evidence="2">Type II secretion system protein H</fullName>
    </recommendedName>
    <alternativeName>
        <fullName evidence="10">General secretion pathway protein H</fullName>
    </alternativeName>
</protein>
<keyword evidence="5" id="KW-0997">Cell inner membrane</keyword>
<keyword evidence="15" id="KW-1185">Reference proteome</keyword>
<dbReference type="RefSeq" id="WP_149613019.1">
    <property type="nucleotide sequence ID" value="NZ_VTUX01000010.1"/>
</dbReference>